<feature type="domain" description="Pre-C2HC" evidence="1">
    <location>
        <begin position="229"/>
        <end position="285"/>
    </location>
</feature>
<name>A0A4Y2Q8U2_ARAVE</name>
<dbReference type="InterPro" id="IPR006579">
    <property type="entry name" value="Pre_C2HC_dom"/>
</dbReference>
<protein>
    <submittedName>
        <fullName evidence="2">Nucleic-acid-binding protein from transposon X-element</fullName>
    </submittedName>
</protein>
<organism evidence="2 3">
    <name type="scientific">Araneus ventricosus</name>
    <name type="common">Orbweaver spider</name>
    <name type="synonym">Epeira ventricosa</name>
    <dbReference type="NCBI Taxonomy" id="182803"/>
    <lineage>
        <taxon>Eukaryota</taxon>
        <taxon>Metazoa</taxon>
        <taxon>Ecdysozoa</taxon>
        <taxon>Arthropoda</taxon>
        <taxon>Chelicerata</taxon>
        <taxon>Arachnida</taxon>
        <taxon>Araneae</taxon>
        <taxon>Araneomorphae</taxon>
        <taxon>Entelegynae</taxon>
        <taxon>Araneoidea</taxon>
        <taxon>Araneidae</taxon>
        <taxon>Araneus</taxon>
    </lineage>
</organism>
<dbReference type="SUPFAM" id="SSF54928">
    <property type="entry name" value="RNA-binding domain, RBD"/>
    <property type="match status" value="1"/>
</dbReference>
<accession>A0A4Y2Q8U2</accession>
<dbReference type="OrthoDB" id="6629805at2759"/>
<reference evidence="2 3" key="1">
    <citation type="journal article" date="2019" name="Sci. Rep.">
        <title>Orb-weaving spider Araneus ventricosus genome elucidates the spidroin gene catalogue.</title>
        <authorList>
            <person name="Kono N."/>
            <person name="Nakamura H."/>
            <person name="Ohtoshi R."/>
            <person name="Moran D.A.P."/>
            <person name="Shinohara A."/>
            <person name="Yoshida Y."/>
            <person name="Fujiwara M."/>
            <person name="Mori M."/>
            <person name="Tomita M."/>
            <person name="Arakawa K."/>
        </authorList>
    </citation>
    <scope>NUCLEOTIDE SEQUENCE [LARGE SCALE GENOMIC DNA]</scope>
</reference>
<evidence type="ECO:0000313" key="2">
    <source>
        <dbReference type="EMBL" id="GBN59662.1"/>
    </source>
</evidence>
<evidence type="ECO:0000259" key="1">
    <source>
        <dbReference type="Pfam" id="PF07530"/>
    </source>
</evidence>
<dbReference type="Pfam" id="PF07530">
    <property type="entry name" value="PRE_C2HC"/>
    <property type="match status" value="1"/>
</dbReference>
<dbReference type="Proteomes" id="UP000499080">
    <property type="component" value="Unassembled WGS sequence"/>
</dbReference>
<keyword evidence="3" id="KW-1185">Reference proteome</keyword>
<comment type="caution">
    <text evidence="2">The sequence shown here is derived from an EMBL/GenBank/DDBJ whole genome shotgun (WGS) entry which is preliminary data.</text>
</comment>
<dbReference type="GO" id="GO:0003676">
    <property type="term" value="F:nucleic acid binding"/>
    <property type="evidence" value="ECO:0007669"/>
    <property type="project" value="InterPro"/>
</dbReference>
<sequence>HICAIQTQHSRYISGLDAEVRGKQEALQQYEGVILYSPEEEAHVFKLREEERTLAEQLSNALGKSKTLDICVNVNCGMRLGASVNNRARPNFEDDYLSPSKRKIAKNTAKITTPIATETRNKFSPLGKLTDTPEEEITLHKPKAPVPPIMLRYSDNYPEILANIKKACGPTDNKFSNDIIKIFPGTSEKHTQISNFCRTQGYDFYILKPKQLRPLKVVIKKLPPNQNPTEIKEALEEIGFSINKVVQLTKLRTRQPLPFYLVEVNKKENAEKIYELHKFKNLIIEIVPFRGRNAVNQCYNCNYFHHNADCCETKPRCLKCNQNHQTNKCEIKERVEKPTCINCGKIGHVASYRGCEKFPKPSNPQQNRLQHLNSERRTFNANKALIKNNTTFAQLFNTHSETQMAPQAPSPINEQTITNHNNDTLSGLGDIRELMEGLNEFKKLMIEFPNLIRGLKDLAKAKDINDKMQCLMIAFSGPVNNPSTK</sequence>
<evidence type="ECO:0000313" key="3">
    <source>
        <dbReference type="Proteomes" id="UP000499080"/>
    </source>
</evidence>
<dbReference type="AlphaFoldDB" id="A0A4Y2Q8U2"/>
<proteinExistence type="predicted"/>
<dbReference type="InterPro" id="IPR035979">
    <property type="entry name" value="RBD_domain_sf"/>
</dbReference>
<gene>
    <name evidence="2" type="primary">ORF1_106</name>
    <name evidence="2" type="ORF">AVEN_257160_1</name>
</gene>
<feature type="non-terminal residue" evidence="2">
    <location>
        <position position="1"/>
    </location>
</feature>
<dbReference type="EMBL" id="BGPR01219610">
    <property type="protein sequence ID" value="GBN59662.1"/>
    <property type="molecule type" value="Genomic_DNA"/>
</dbReference>